<dbReference type="PANTHER" id="PTHR43798:SF33">
    <property type="entry name" value="HYDROLASE, PUTATIVE (AFU_ORTHOLOGUE AFUA_2G14860)-RELATED"/>
    <property type="match status" value="1"/>
</dbReference>
<dbReference type="InterPro" id="IPR000073">
    <property type="entry name" value="AB_hydrolase_1"/>
</dbReference>
<evidence type="ECO:0000313" key="4">
    <source>
        <dbReference type="Proteomes" id="UP000271626"/>
    </source>
</evidence>
<reference evidence="3 4" key="1">
    <citation type="submission" date="2018-12" db="EMBL/GenBank/DDBJ databases">
        <authorList>
            <consortium name="Pathogen Informatics"/>
        </authorList>
    </citation>
    <scope>NUCLEOTIDE SEQUENCE [LARGE SCALE GENOMIC DNA]</scope>
    <source>
        <strain evidence="3 4">NCTC10741</strain>
    </source>
</reference>
<dbReference type="PRINTS" id="PR00111">
    <property type="entry name" value="ABHYDROLASE"/>
</dbReference>
<dbReference type="SUPFAM" id="SSF53474">
    <property type="entry name" value="alpha/beta-Hydrolases"/>
    <property type="match status" value="1"/>
</dbReference>
<proteinExistence type="predicted"/>
<sequence>MGTEFADAYDALVAQWGLPVRRTVVDGPLARTRVLVAGDDAAPPVLCLPGARDTAAAWFAQAATLARTHRVLAPDLPGDAGGSDRRALRSRGHLPGWVDEVLDGLGVATTAVLGYSLGAQIAVAHALARPDRVRALTVLDPTRVFAPMRMTTALRALPVMAAPSSRRARAYAEWETSGHWPPTPESGRLASAAADGPRPWYAVPARPRPADLEALRALPGGVTVVVALRSRYHDGAALARTVEQRYPWMRVETLPVSHHQLPFAYRP</sequence>
<evidence type="ECO:0000313" key="3">
    <source>
        <dbReference type="EMBL" id="VDR41105.1"/>
    </source>
</evidence>
<evidence type="ECO:0000259" key="1">
    <source>
        <dbReference type="Pfam" id="PF00561"/>
    </source>
</evidence>
<dbReference type="Pfam" id="PF00561">
    <property type="entry name" value="Abhydrolase_1"/>
    <property type="match status" value="1"/>
</dbReference>
<dbReference type="EMBL" id="JAGXOE010000006">
    <property type="protein sequence ID" value="MBS4100492.1"/>
    <property type="molecule type" value="Genomic_DNA"/>
</dbReference>
<accession>A0A3P8L5Q6</accession>
<reference evidence="2 5" key="2">
    <citation type="submission" date="2021-04" db="EMBL/GenBank/DDBJ databases">
        <title>Whole genome sequence analysis of a thiophenic sulfur metabolizing bacteria.</title>
        <authorList>
            <person name="Akhtar N."/>
            <person name="Akram J."/>
            <person name="Aslam A."/>
        </authorList>
    </citation>
    <scope>NUCLEOTIDE SEQUENCE [LARGE SCALE GENOMIC DNA]</scope>
    <source>
        <strain evidence="2 5">3OW</strain>
    </source>
</reference>
<dbReference type="RefSeq" id="WP_164711675.1">
    <property type="nucleotide sequence ID" value="NZ_CP085954.1"/>
</dbReference>
<dbReference type="Proteomes" id="UP000271626">
    <property type="component" value="Chromosome"/>
</dbReference>
<dbReference type="Proteomes" id="UP000676853">
    <property type="component" value="Unassembled WGS sequence"/>
</dbReference>
<dbReference type="PANTHER" id="PTHR43798">
    <property type="entry name" value="MONOACYLGLYCEROL LIPASE"/>
    <property type="match status" value="1"/>
</dbReference>
<dbReference type="GO" id="GO:0106435">
    <property type="term" value="F:carboxylesterase activity"/>
    <property type="evidence" value="ECO:0007669"/>
    <property type="project" value="UniProtKB-EC"/>
</dbReference>
<dbReference type="EMBL" id="LR131273">
    <property type="protein sequence ID" value="VDR41105.1"/>
    <property type="molecule type" value="Genomic_DNA"/>
</dbReference>
<dbReference type="InterPro" id="IPR050266">
    <property type="entry name" value="AB_hydrolase_sf"/>
</dbReference>
<dbReference type="AlphaFoldDB" id="A0A3P8L5Q6"/>
<evidence type="ECO:0000313" key="5">
    <source>
        <dbReference type="Proteomes" id="UP000676853"/>
    </source>
</evidence>
<dbReference type="InterPro" id="IPR029058">
    <property type="entry name" value="AB_hydrolase_fold"/>
</dbReference>
<keyword evidence="3" id="KW-0378">Hydrolase</keyword>
<evidence type="ECO:0000313" key="2">
    <source>
        <dbReference type="EMBL" id="MBS4100492.1"/>
    </source>
</evidence>
<feature type="domain" description="AB hydrolase-1" evidence="1">
    <location>
        <begin position="43"/>
        <end position="152"/>
    </location>
</feature>
<dbReference type="EC" id="3.1.1.1" evidence="3"/>
<gene>
    <name evidence="3" type="primary">nap_2</name>
    <name evidence="2" type="ORF">KFZ73_04515</name>
    <name evidence="3" type="ORF">NCTC10741_04275</name>
</gene>
<dbReference type="Gene3D" id="3.40.50.1820">
    <property type="entry name" value="alpha/beta hydrolase"/>
    <property type="match status" value="1"/>
</dbReference>
<protein>
    <submittedName>
        <fullName evidence="2">Alpha/beta fold hydrolase</fullName>
    </submittedName>
    <submittedName>
        <fullName evidence="3">Uncharacterized carboxylesterase nap</fullName>
        <ecNumber evidence="3">3.1.1.1</ecNumber>
    </submittedName>
</protein>
<organism evidence="3 4">
    <name type="scientific">Tsukamurella paurometabola</name>
    <name type="common">Corynebacterium paurometabolum</name>
    <dbReference type="NCBI Taxonomy" id="2061"/>
    <lineage>
        <taxon>Bacteria</taxon>
        <taxon>Bacillati</taxon>
        <taxon>Actinomycetota</taxon>
        <taxon>Actinomycetes</taxon>
        <taxon>Mycobacteriales</taxon>
        <taxon>Tsukamurellaceae</taxon>
        <taxon>Tsukamurella</taxon>
    </lineage>
</organism>
<dbReference type="GO" id="GO:0016020">
    <property type="term" value="C:membrane"/>
    <property type="evidence" value="ECO:0007669"/>
    <property type="project" value="TreeGrafter"/>
</dbReference>
<name>A0A3P8L5Q6_TSUPA</name>
<keyword evidence="5" id="KW-1185">Reference proteome</keyword>